<dbReference type="Proteomes" id="UP000221369">
    <property type="component" value="Unassembled WGS sequence"/>
</dbReference>
<dbReference type="AlphaFoldDB" id="A0A2A9DUI3"/>
<accession>A0A2A9DUI3</accession>
<keyword evidence="2" id="KW-1133">Transmembrane helix</keyword>
<reference evidence="3 4" key="1">
    <citation type="submission" date="2017-10" db="EMBL/GenBank/DDBJ databases">
        <title>Sequencing the genomes of 1000 actinobacteria strains.</title>
        <authorList>
            <person name="Klenk H.-P."/>
        </authorList>
    </citation>
    <scope>NUCLEOTIDE SEQUENCE [LARGE SCALE GENOMIC DNA]</scope>
    <source>
        <strain evidence="3 4">DSM 21798</strain>
    </source>
</reference>
<protein>
    <submittedName>
        <fullName evidence="3">Uncharacterized protein</fullName>
    </submittedName>
</protein>
<gene>
    <name evidence="3" type="ORF">ATJ78_1169</name>
</gene>
<evidence type="ECO:0000256" key="1">
    <source>
        <dbReference type="SAM" id="MobiDB-lite"/>
    </source>
</evidence>
<proteinExistence type="predicted"/>
<feature type="transmembrane region" description="Helical" evidence="2">
    <location>
        <begin position="28"/>
        <end position="54"/>
    </location>
</feature>
<dbReference type="EMBL" id="PDJE01000001">
    <property type="protein sequence ID" value="PFG30244.1"/>
    <property type="molecule type" value="Genomic_DNA"/>
</dbReference>
<evidence type="ECO:0000313" key="4">
    <source>
        <dbReference type="Proteomes" id="UP000221369"/>
    </source>
</evidence>
<feature type="region of interest" description="Disordered" evidence="1">
    <location>
        <begin position="1"/>
        <end position="21"/>
    </location>
</feature>
<dbReference type="RefSeq" id="WP_156088587.1">
    <property type="nucleotide sequence ID" value="NZ_PDJE01000001.1"/>
</dbReference>
<keyword evidence="4" id="KW-1185">Reference proteome</keyword>
<keyword evidence="2" id="KW-0812">Transmembrane</keyword>
<keyword evidence="2" id="KW-0472">Membrane</keyword>
<organism evidence="3 4">
    <name type="scientific">Paramicrobacterium agarici</name>
    <dbReference type="NCBI Taxonomy" id="630514"/>
    <lineage>
        <taxon>Bacteria</taxon>
        <taxon>Bacillati</taxon>
        <taxon>Actinomycetota</taxon>
        <taxon>Actinomycetes</taxon>
        <taxon>Micrococcales</taxon>
        <taxon>Microbacteriaceae</taxon>
        <taxon>Paramicrobacterium</taxon>
    </lineage>
</organism>
<evidence type="ECO:0000256" key="2">
    <source>
        <dbReference type="SAM" id="Phobius"/>
    </source>
</evidence>
<sequence length="55" mass="5796">MSVTFGEPNVRSRRSPFSEVREATRQRVLLGIATGVGATCIPLVVGGAVAAAYYL</sequence>
<comment type="caution">
    <text evidence="3">The sequence shown here is derived from an EMBL/GenBank/DDBJ whole genome shotgun (WGS) entry which is preliminary data.</text>
</comment>
<name>A0A2A9DUI3_9MICO</name>
<evidence type="ECO:0000313" key="3">
    <source>
        <dbReference type="EMBL" id="PFG30244.1"/>
    </source>
</evidence>